<comment type="pathway">
    <text evidence="1">Lipid metabolism; fatty acid biosynthesis.</text>
</comment>
<dbReference type="PANTHER" id="PTHR11712:SF336">
    <property type="entry name" value="3-OXOACYL-[ACYL-CARRIER-PROTEIN] SYNTHASE, MITOCHONDRIAL"/>
    <property type="match status" value="1"/>
</dbReference>
<accession>A0A0J5FWL8</accession>
<evidence type="ECO:0000256" key="1">
    <source>
        <dbReference type="ARBA" id="ARBA00005194"/>
    </source>
</evidence>
<evidence type="ECO:0000256" key="2">
    <source>
        <dbReference type="ARBA" id="ARBA00008467"/>
    </source>
</evidence>
<dbReference type="GO" id="GO:0006633">
    <property type="term" value="P:fatty acid biosynthetic process"/>
    <property type="evidence" value="ECO:0007669"/>
    <property type="project" value="TreeGrafter"/>
</dbReference>
<keyword evidence="3 4" id="KW-0808">Transferase</keyword>
<dbReference type="SUPFAM" id="SSF53901">
    <property type="entry name" value="Thiolase-like"/>
    <property type="match status" value="2"/>
</dbReference>
<dbReference type="InterPro" id="IPR016039">
    <property type="entry name" value="Thiolase-like"/>
</dbReference>
<dbReference type="GO" id="GO:0004315">
    <property type="term" value="F:3-oxoacyl-[acyl-carrier-protein] synthase activity"/>
    <property type="evidence" value="ECO:0007669"/>
    <property type="project" value="TreeGrafter"/>
</dbReference>
<dbReference type="SMART" id="SM00825">
    <property type="entry name" value="PKS_KS"/>
    <property type="match status" value="1"/>
</dbReference>
<dbReference type="Gene3D" id="3.40.47.10">
    <property type="match status" value="1"/>
</dbReference>
<keyword evidence="7" id="KW-1185">Reference proteome</keyword>
<dbReference type="GO" id="GO:0005829">
    <property type="term" value="C:cytosol"/>
    <property type="evidence" value="ECO:0007669"/>
    <property type="project" value="TreeGrafter"/>
</dbReference>
<dbReference type="PROSITE" id="PS52004">
    <property type="entry name" value="KS3_2"/>
    <property type="match status" value="1"/>
</dbReference>
<dbReference type="InterPro" id="IPR014031">
    <property type="entry name" value="Ketoacyl_synth_C"/>
</dbReference>
<gene>
    <name evidence="6" type="ORF">AB204_02905</name>
</gene>
<dbReference type="InterPro" id="IPR014030">
    <property type="entry name" value="Ketoacyl_synth_N"/>
</dbReference>
<comment type="similarity">
    <text evidence="2 4">Belongs to the thiolase-like superfamily. Beta-ketoacyl-ACP synthases family.</text>
</comment>
<evidence type="ECO:0000313" key="6">
    <source>
        <dbReference type="EMBL" id="KMJ46601.1"/>
    </source>
</evidence>
<comment type="caution">
    <text evidence="6">The sequence shown here is derived from an EMBL/GenBank/DDBJ whole genome shotgun (WGS) entry which is preliminary data.</text>
</comment>
<evidence type="ECO:0000256" key="4">
    <source>
        <dbReference type="RuleBase" id="RU003694"/>
    </source>
</evidence>
<feature type="domain" description="Ketosynthase family 3 (KS3)" evidence="5">
    <location>
        <begin position="2"/>
        <end position="494"/>
    </location>
</feature>
<evidence type="ECO:0000259" key="5">
    <source>
        <dbReference type="PROSITE" id="PS52004"/>
    </source>
</evidence>
<proteinExistence type="inferred from homology"/>
<evidence type="ECO:0000313" key="7">
    <source>
        <dbReference type="Proteomes" id="UP000036277"/>
    </source>
</evidence>
<dbReference type="PATRIC" id="fig|880157.4.peg.604"/>
<dbReference type="STRING" id="880157.AB204_02905"/>
<dbReference type="InterPro" id="IPR047224">
    <property type="entry name" value="FAS_alpha_su_C"/>
</dbReference>
<dbReference type="InterPro" id="IPR000794">
    <property type="entry name" value="Beta-ketoacyl_synthase"/>
</dbReference>
<sequence>MSKLPVIVGLGGINAAGRSSGFHGYKRIVSDSLKDETMQNTWADLCNRMGIIKDSESITAAHIERAKNGTLIRRITQFDPQKMLKNRIITDIENNSERLLKTTYTPLFVTSAGQLPEGFEIGDLYNANHHPRGLRLTVYGASDLLNSIGMPWSDITALVEPDQISVYASSALGQIDQFSMAGLIGNPLNGSRASSKMLPLSLPDMPADFINSYIINNLGTTAASLGACASFLYNLKQGINDIKQGKAKVCLIGCAEAPIIPEVIEGFKAMGALAEDHQLCKLDGTDIVNHRRTSRPFSTNVGFTLAESTQFVLLMSDDLALQCGANILGSVPDVFVNADANKKSISSPGIGNYITMMKAASLANHLLDGKLQYSYVQAHGTGTPQNRVTESHIINEVAKVFGLNNWDITAIKAHLGHSISAAAGDLLANALGVWQYGWIPGITTIDHIAEDVHASNLNILMRNKFVGERGEDMKATILNAKGFGGNNASAVVLSPQKTMQMLDKKHGSASISTYYKRNEIVKRRSEEQDQAICRGEESVIYNFGNAVLQGSDIQLSRQEIRFNGVKQSIKMPNADEFSEFL</sequence>
<dbReference type="OrthoDB" id="9784825at2"/>
<dbReference type="CDD" id="cd00828">
    <property type="entry name" value="elong_cond_enzymes"/>
    <property type="match status" value="1"/>
</dbReference>
<evidence type="ECO:0000256" key="3">
    <source>
        <dbReference type="ARBA" id="ARBA00022679"/>
    </source>
</evidence>
<organism evidence="6 7">
    <name type="scientific">Xenorhabdus khoisanae</name>
    <dbReference type="NCBI Taxonomy" id="880157"/>
    <lineage>
        <taxon>Bacteria</taxon>
        <taxon>Pseudomonadati</taxon>
        <taxon>Pseudomonadota</taxon>
        <taxon>Gammaproteobacteria</taxon>
        <taxon>Enterobacterales</taxon>
        <taxon>Morganellaceae</taxon>
        <taxon>Xenorhabdus</taxon>
    </lineage>
</organism>
<dbReference type="Proteomes" id="UP000036277">
    <property type="component" value="Unassembled WGS sequence"/>
</dbReference>
<dbReference type="Pfam" id="PF00109">
    <property type="entry name" value="ketoacyl-synt"/>
    <property type="match status" value="1"/>
</dbReference>
<reference evidence="6 7" key="1">
    <citation type="submission" date="2015-06" db="EMBL/GenBank/DDBJ databases">
        <title>Draft Whole-Genome Sequence of the Entomopathogenic Bacterium Xenorhabdus khoisanae.</title>
        <authorList>
            <person name="Naidoo S."/>
            <person name="Featherston J."/>
            <person name="Gray V.M."/>
        </authorList>
    </citation>
    <scope>NUCLEOTIDE SEQUENCE [LARGE SCALE GENOMIC DNA]</scope>
    <source>
        <strain evidence="6 7">MCB</strain>
    </source>
</reference>
<dbReference type="EMBL" id="LFCV01000015">
    <property type="protein sequence ID" value="KMJ46601.1"/>
    <property type="molecule type" value="Genomic_DNA"/>
</dbReference>
<name>A0A0J5FWL8_9GAMM</name>
<dbReference type="PANTHER" id="PTHR11712">
    <property type="entry name" value="POLYKETIDE SYNTHASE-RELATED"/>
    <property type="match status" value="1"/>
</dbReference>
<dbReference type="AlphaFoldDB" id="A0A0J5FWL8"/>
<protein>
    <submittedName>
        <fullName evidence="6">Beta-ketoacyl synthase</fullName>
    </submittedName>
</protein>
<dbReference type="InterPro" id="IPR020841">
    <property type="entry name" value="PKS_Beta-ketoAc_synthase_dom"/>
</dbReference>
<dbReference type="Pfam" id="PF02801">
    <property type="entry name" value="Ketoacyl-synt_C"/>
    <property type="match status" value="1"/>
</dbReference>